<dbReference type="InterPro" id="IPR010982">
    <property type="entry name" value="Lambda_DNA-bd_dom_sf"/>
</dbReference>
<dbReference type="EMBL" id="VUNS01000027">
    <property type="protein sequence ID" value="MST99000.1"/>
    <property type="molecule type" value="Genomic_DNA"/>
</dbReference>
<name>A0A844G583_9BACT</name>
<dbReference type="SUPFAM" id="SSF53822">
    <property type="entry name" value="Periplasmic binding protein-like I"/>
    <property type="match status" value="1"/>
</dbReference>
<dbReference type="InterPro" id="IPR028082">
    <property type="entry name" value="Peripla_BP_I"/>
</dbReference>
<dbReference type="Proteomes" id="UP000435649">
    <property type="component" value="Unassembled WGS sequence"/>
</dbReference>
<dbReference type="AlphaFoldDB" id="A0A844G583"/>
<evidence type="ECO:0000256" key="3">
    <source>
        <dbReference type="ARBA" id="ARBA00023163"/>
    </source>
</evidence>
<sequence length="345" mass="38828">MISKKSTIRDVSQLAGVSISTVSRVLNNREKARTIPAEVRKRVLACAEQLNYVPNANARRVFTHRAGIIGLLVPSHTRMNMHIFEDGHLTRLISGVEAGIENSDFRLLLIFNDKRFMDDREYMSLIQSQNIDGLLVWGAQPSETFWQEPVEAGLPIVFAVTVPGPLEQYNYTINATRAGTRKALELLASHGHRRILQLHETRNAFLERQMDAEIAEFLRERPGITIDVQDIRSSGDEIAVPLFRRPGAPTAVLAYNYSMGVEAYGRLAEAGIRVPDEIEIVSCYSYQSRKSWVSTVVVDDYEIGRTAVKNLQKLIESPDRRLQAEIPFSFFFGQTTRNAADVPTP</sequence>
<evidence type="ECO:0000256" key="1">
    <source>
        <dbReference type="ARBA" id="ARBA00023015"/>
    </source>
</evidence>
<organism evidence="5 6">
    <name type="scientific">Victivallis lenta</name>
    <dbReference type="NCBI Taxonomy" id="2606640"/>
    <lineage>
        <taxon>Bacteria</taxon>
        <taxon>Pseudomonadati</taxon>
        <taxon>Lentisphaerota</taxon>
        <taxon>Lentisphaeria</taxon>
        <taxon>Victivallales</taxon>
        <taxon>Victivallaceae</taxon>
        <taxon>Victivallis</taxon>
    </lineage>
</organism>
<keyword evidence="3" id="KW-0804">Transcription</keyword>
<evidence type="ECO:0000259" key="4">
    <source>
        <dbReference type="PROSITE" id="PS50932"/>
    </source>
</evidence>
<dbReference type="CDD" id="cd01392">
    <property type="entry name" value="HTH_LacI"/>
    <property type="match status" value="1"/>
</dbReference>
<dbReference type="Gene3D" id="3.40.50.2300">
    <property type="match status" value="2"/>
</dbReference>
<dbReference type="SUPFAM" id="SSF47413">
    <property type="entry name" value="lambda repressor-like DNA-binding domains"/>
    <property type="match status" value="1"/>
</dbReference>
<dbReference type="GO" id="GO:0003700">
    <property type="term" value="F:DNA-binding transcription factor activity"/>
    <property type="evidence" value="ECO:0007669"/>
    <property type="project" value="TreeGrafter"/>
</dbReference>
<feature type="domain" description="HTH lacI-type" evidence="4">
    <location>
        <begin position="6"/>
        <end position="63"/>
    </location>
</feature>
<proteinExistence type="predicted"/>
<dbReference type="Pfam" id="PF13377">
    <property type="entry name" value="Peripla_BP_3"/>
    <property type="match status" value="1"/>
</dbReference>
<keyword evidence="1" id="KW-0805">Transcription regulation</keyword>
<dbReference type="InterPro" id="IPR000843">
    <property type="entry name" value="HTH_LacI"/>
</dbReference>
<evidence type="ECO:0000313" key="6">
    <source>
        <dbReference type="Proteomes" id="UP000435649"/>
    </source>
</evidence>
<comment type="caution">
    <text evidence="5">The sequence shown here is derived from an EMBL/GenBank/DDBJ whole genome shotgun (WGS) entry which is preliminary data.</text>
</comment>
<keyword evidence="6" id="KW-1185">Reference proteome</keyword>
<dbReference type="RefSeq" id="WP_106054300.1">
    <property type="nucleotide sequence ID" value="NZ_DBFCGB010000154.1"/>
</dbReference>
<accession>A0A844G583</accession>
<dbReference type="PANTHER" id="PTHR30146">
    <property type="entry name" value="LACI-RELATED TRANSCRIPTIONAL REPRESSOR"/>
    <property type="match status" value="1"/>
</dbReference>
<dbReference type="PRINTS" id="PR00036">
    <property type="entry name" value="HTHLACI"/>
</dbReference>
<dbReference type="PROSITE" id="PS50932">
    <property type="entry name" value="HTH_LACI_2"/>
    <property type="match status" value="1"/>
</dbReference>
<dbReference type="SMART" id="SM00354">
    <property type="entry name" value="HTH_LACI"/>
    <property type="match status" value="1"/>
</dbReference>
<dbReference type="GO" id="GO:0000976">
    <property type="term" value="F:transcription cis-regulatory region binding"/>
    <property type="evidence" value="ECO:0007669"/>
    <property type="project" value="TreeGrafter"/>
</dbReference>
<evidence type="ECO:0000313" key="5">
    <source>
        <dbReference type="EMBL" id="MST99000.1"/>
    </source>
</evidence>
<dbReference type="Gene3D" id="1.10.260.40">
    <property type="entry name" value="lambda repressor-like DNA-binding domains"/>
    <property type="match status" value="1"/>
</dbReference>
<gene>
    <name evidence="5" type="ORF">FYJ85_18350</name>
</gene>
<protein>
    <submittedName>
        <fullName evidence="5">LacI family transcriptional regulator</fullName>
    </submittedName>
</protein>
<keyword evidence="2" id="KW-0238">DNA-binding</keyword>
<dbReference type="PANTHER" id="PTHR30146:SF109">
    <property type="entry name" value="HTH-TYPE TRANSCRIPTIONAL REGULATOR GALS"/>
    <property type="match status" value="1"/>
</dbReference>
<dbReference type="CDD" id="cd06267">
    <property type="entry name" value="PBP1_LacI_sugar_binding-like"/>
    <property type="match status" value="1"/>
</dbReference>
<dbReference type="Pfam" id="PF00356">
    <property type="entry name" value="LacI"/>
    <property type="match status" value="1"/>
</dbReference>
<evidence type="ECO:0000256" key="2">
    <source>
        <dbReference type="ARBA" id="ARBA00023125"/>
    </source>
</evidence>
<dbReference type="InterPro" id="IPR046335">
    <property type="entry name" value="LacI/GalR-like_sensor"/>
</dbReference>
<reference evidence="5 6" key="1">
    <citation type="submission" date="2019-08" db="EMBL/GenBank/DDBJ databases">
        <title>In-depth cultivation of the pig gut microbiome towards novel bacterial diversity and tailored functional studies.</title>
        <authorList>
            <person name="Wylensek D."/>
            <person name="Hitch T.C.A."/>
            <person name="Clavel T."/>
        </authorList>
    </citation>
    <scope>NUCLEOTIDE SEQUENCE [LARGE SCALE GENOMIC DNA]</scope>
    <source>
        <strain evidence="5 6">BBE-744-WT-12</strain>
    </source>
</reference>